<keyword evidence="4" id="KW-0496">Mitochondrion</keyword>
<dbReference type="GO" id="GO:0005739">
    <property type="term" value="C:mitochondrion"/>
    <property type="evidence" value="ECO:0007669"/>
    <property type="project" value="UniProtKB-SubCell"/>
</dbReference>
<comment type="subcellular location">
    <subcellularLocation>
        <location evidence="1">Mitochondrion</location>
    </subcellularLocation>
</comment>
<evidence type="ECO:0000313" key="8">
    <source>
        <dbReference type="Proteomes" id="UP001329430"/>
    </source>
</evidence>
<evidence type="ECO:0000256" key="5">
    <source>
        <dbReference type="ARBA" id="ARBA00038261"/>
    </source>
</evidence>
<name>A0AAN7VIQ8_9COLE</name>
<comment type="caution">
    <text evidence="7">The sequence shown here is derived from an EMBL/GenBank/DDBJ whole genome shotgun (WGS) entry which is preliminary data.</text>
</comment>
<keyword evidence="6" id="KW-0812">Transmembrane</keyword>
<dbReference type="AlphaFoldDB" id="A0AAN7VIQ8"/>
<evidence type="ECO:0000313" key="7">
    <source>
        <dbReference type="EMBL" id="KAK5646241.1"/>
    </source>
</evidence>
<dbReference type="Pfam" id="PF00106">
    <property type="entry name" value="adh_short"/>
    <property type="match status" value="1"/>
</dbReference>
<dbReference type="PANTHER" id="PTHR44889">
    <property type="entry name" value="INACTIVE HYDROXYSTEROID DEHYDROGENASE-LIKE PROTEIN 1"/>
    <property type="match status" value="1"/>
</dbReference>
<comment type="similarity">
    <text evidence="5">Belongs to the short-chain dehydrogenases/reductases (SDR) family. 17-beta-HSD 3 subfamily.</text>
</comment>
<dbReference type="PIRSF" id="PIRSF000126">
    <property type="entry name" value="11-beta-HSD1"/>
    <property type="match status" value="1"/>
</dbReference>
<gene>
    <name evidence="7" type="ORF">RI129_004705</name>
</gene>
<dbReference type="InterPro" id="IPR052149">
    <property type="entry name" value="17-beta-HSD3-like"/>
</dbReference>
<keyword evidence="6" id="KW-0472">Membrane</keyword>
<dbReference type="PRINTS" id="PR00081">
    <property type="entry name" value="GDHRDH"/>
</dbReference>
<evidence type="ECO:0000256" key="3">
    <source>
        <dbReference type="ARBA" id="ARBA00023002"/>
    </source>
</evidence>
<dbReference type="PROSITE" id="PS00061">
    <property type="entry name" value="ADH_SHORT"/>
    <property type="match status" value="1"/>
</dbReference>
<keyword evidence="6" id="KW-1133">Transmembrane helix</keyword>
<accession>A0AAN7VIQ8</accession>
<organism evidence="7 8">
    <name type="scientific">Pyrocoelia pectoralis</name>
    <dbReference type="NCBI Taxonomy" id="417401"/>
    <lineage>
        <taxon>Eukaryota</taxon>
        <taxon>Metazoa</taxon>
        <taxon>Ecdysozoa</taxon>
        <taxon>Arthropoda</taxon>
        <taxon>Hexapoda</taxon>
        <taxon>Insecta</taxon>
        <taxon>Pterygota</taxon>
        <taxon>Neoptera</taxon>
        <taxon>Endopterygota</taxon>
        <taxon>Coleoptera</taxon>
        <taxon>Polyphaga</taxon>
        <taxon>Elateriformia</taxon>
        <taxon>Elateroidea</taxon>
        <taxon>Lampyridae</taxon>
        <taxon>Lampyrinae</taxon>
        <taxon>Pyrocoelia</taxon>
    </lineage>
</organism>
<dbReference type="Proteomes" id="UP001329430">
    <property type="component" value="Chromosome 3"/>
</dbReference>
<dbReference type="GO" id="GO:0016491">
    <property type="term" value="F:oxidoreductase activity"/>
    <property type="evidence" value="ECO:0007669"/>
    <property type="project" value="UniProtKB-KW"/>
</dbReference>
<dbReference type="InterPro" id="IPR002347">
    <property type="entry name" value="SDR_fam"/>
</dbReference>
<reference evidence="7 8" key="1">
    <citation type="journal article" date="2024" name="Insects">
        <title>An Improved Chromosome-Level Genome Assembly of the Firefly Pyrocoelia pectoralis.</title>
        <authorList>
            <person name="Fu X."/>
            <person name="Meyer-Rochow V.B."/>
            <person name="Ballantyne L."/>
            <person name="Zhu X."/>
        </authorList>
    </citation>
    <scope>NUCLEOTIDE SEQUENCE [LARGE SCALE GENOMIC DNA]</scope>
    <source>
        <strain evidence="7">XCY_ONT2</strain>
    </source>
</reference>
<dbReference type="CDD" id="cd05356">
    <property type="entry name" value="17beta-HSD1_like_SDR_c"/>
    <property type="match status" value="1"/>
</dbReference>
<dbReference type="Gene3D" id="3.40.50.720">
    <property type="entry name" value="NAD(P)-binding Rossmann-like Domain"/>
    <property type="match status" value="1"/>
</dbReference>
<keyword evidence="8" id="KW-1185">Reference proteome</keyword>
<evidence type="ECO:0000256" key="4">
    <source>
        <dbReference type="ARBA" id="ARBA00023128"/>
    </source>
</evidence>
<dbReference type="InterPro" id="IPR020904">
    <property type="entry name" value="Sc_DH/Rdtase_CS"/>
</dbReference>
<feature type="transmembrane region" description="Helical" evidence="6">
    <location>
        <begin position="12"/>
        <end position="36"/>
    </location>
</feature>
<evidence type="ECO:0000256" key="1">
    <source>
        <dbReference type="ARBA" id="ARBA00004173"/>
    </source>
</evidence>
<protein>
    <recommendedName>
        <fullName evidence="9">Inactive hydroxysteroid dehydrogenase-like protein 1</fullName>
    </recommendedName>
</protein>
<dbReference type="EMBL" id="JAVRBK010000003">
    <property type="protein sequence ID" value="KAK5646241.1"/>
    <property type="molecule type" value="Genomic_DNA"/>
</dbReference>
<sequence length="322" mass="36790">MVGLEMNCVYATFATIGVISIIFLFFDTICIFLQIVRAILTPYFIPQEPQTLNEKYGTWALITGATDGIGKAYSKELASRGLNVVLVSRSDTKLRDTAKEIESEYKVKAKIITADFTTGTKAIETVKRELGELQIGILVNNVGKQYTYPMYLGEVPEEELWDIIHINIGAVTLMTRFIIKKMKEQKKGAIVNISSGAECQPMPLTNVYSATKVYIQYFTEALREEYAKYGITVQHLSPFFINTKMNHFSDKLQETSLLVPDATTYAKYAISTLGKINHSTGYWVHEIQRFFVMLPPRWIRMKIGEHINKSFRKDYFRQHQNS</sequence>
<proteinExistence type="inferred from homology"/>
<evidence type="ECO:0008006" key="9">
    <source>
        <dbReference type="Google" id="ProtNLM"/>
    </source>
</evidence>
<keyword evidence="3" id="KW-0560">Oxidoreductase</keyword>
<keyword evidence="2" id="KW-0521">NADP</keyword>
<dbReference type="PANTHER" id="PTHR44889:SF1">
    <property type="entry name" value="INACTIVE HYDROXYSTEROID DEHYDROGENASE-LIKE PROTEIN 1"/>
    <property type="match status" value="1"/>
</dbReference>
<dbReference type="FunFam" id="3.40.50.720:FF:000137">
    <property type="entry name" value="Hydroxysteroid (17-beta) dehydrogenase 3"/>
    <property type="match status" value="1"/>
</dbReference>
<dbReference type="PRINTS" id="PR00080">
    <property type="entry name" value="SDRFAMILY"/>
</dbReference>
<dbReference type="SUPFAM" id="SSF51735">
    <property type="entry name" value="NAD(P)-binding Rossmann-fold domains"/>
    <property type="match status" value="1"/>
</dbReference>
<evidence type="ECO:0000256" key="6">
    <source>
        <dbReference type="SAM" id="Phobius"/>
    </source>
</evidence>
<evidence type="ECO:0000256" key="2">
    <source>
        <dbReference type="ARBA" id="ARBA00022857"/>
    </source>
</evidence>
<dbReference type="InterPro" id="IPR036291">
    <property type="entry name" value="NAD(P)-bd_dom_sf"/>
</dbReference>